<evidence type="ECO:0000313" key="2">
    <source>
        <dbReference type="EMBL" id="MBB6038325.1"/>
    </source>
</evidence>
<accession>A0A841FQA7</accession>
<keyword evidence="1" id="KW-0812">Transmembrane</keyword>
<evidence type="ECO:0000256" key="1">
    <source>
        <dbReference type="SAM" id="Phobius"/>
    </source>
</evidence>
<keyword evidence="1" id="KW-0472">Membrane</keyword>
<feature type="transmembrane region" description="Helical" evidence="1">
    <location>
        <begin position="320"/>
        <end position="349"/>
    </location>
</feature>
<comment type="caution">
    <text evidence="2">The sequence shown here is derived from an EMBL/GenBank/DDBJ whole genome shotgun (WGS) entry which is preliminary data.</text>
</comment>
<dbReference type="RefSeq" id="WP_184791124.1">
    <property type="nucleotide sequence ID" value="NZ_BONT01000008.1"/>
</dbReference>
<proteinExistence type="predicted"/>
<dbReference type="EMBL" id="JACHGT010000016">
    <property type="protein sequence ID" value="MBB6038325.1"/>
    <property type="molecule type" value="Genomic_DNA"/>
</dbReference>
<keyword evidence="3" id="KW-1185">Reference proteome</keyword>
<keyword evidence="1" id="KW-1133">Transmembrane helix</keyword>
<reference evidence="2 3" key="1">
    <citation type="submission" date="2020-08" db="EMBL/GenBank/DDBJ databases">
        <title>Genomic Encyclopedia of Type Strains, Phase IV (KMG-IV): sequencing the most valuable type-strain genomes for metagenomic binning, comparative biology and taxonomic classification.</title>
        <authorList>
            <person name="Goeker M."/>
        </authorList>
    </citation>
    <scope>NUCLEOTIDE SEQUENCE [LARGE SCALE GENOMIC DNA]</scope>
    <source>
        <strain evidence="2 3">YIM 65646</strain>
    </source>
</reference>
<feature type="transmembrane region" description="Helical" evidence="1">
    <location>
        <begin position="254"/>
        <end position="274"/>
    </location>
</feature>
<dbReference type="Proteomes" id="UP000548476">
    <property type="component" value="Unassembled WGS sequence"/>
</dbReference>
<evidence type="ECO:0000313" key="3">
    <source>
        <dbReference type="Proteomes" id="UP000548476"/>
    </source>
</evidence>
<protein>
    <submittedName>
        <fullName evidence="2">Phage-related protein</fullName>
    </submittedName>
</protein>
<organism evidence="2 3">
    <name type="scientific">Phytomonospora endophytica</name>
    <dbReference type="NCBI Taxonomy" id="714109"/>
    <lineage>
        <taxon>Bacteria</taxon>
        <taxon>Bacillati</taxon>
        <taxon>Actinomycetota</taxon>
        <taxon>Actinomycetes</taxon>
        <taxon>Micromonosporales</taxon>
        <taxon>Micromonosporaceae</taxon>
        <taxon>Phytomonospora</taxon>
    </lineage>
</organism>
<gene>
    <name evidence="2" type="ORF">HNR73_006208</name>
</gene>
<dbReference type="AlphaFoldDB" id="A0A841FQA7"/>
<sequence length="527" mass="53764">MAAPATLLIRINGDASKARQAMGSVESGMSKMARVAGGIGTALAGAFAVDSVLTFAQESMTAASNVQQSMGAVESVFGKAAQAVKGYADTSAETVGLSKNAYAELASVLGAQLKNMGTPMGELSTQTNDLVTLGADLAATFGGPTSQAVEALGSLLRGERDPIERYGVSISQAAVNAKISALGLDTSTAAAQRNANAQATLALLAEQTADATGQFARESGSAAGAQQIANANWENAQAVLGQRLLPAMTAVSEFVSGTLVPGLIAVGSAVGSFVSWITGTSTAAQILVPIIGGLTAAFAAYLIVIGAVRVATAIWTGIQLAWNIVMAANPLALIILGIVALVAAIVIAYKRSETFRNIVDAAFSAIGTAISTVVDGVVAAFEWCRDKAVDAWETLTGAIDTAVSGITGFFDGLIDKIEAVIGWFQSIKVPDWLSSAGDWIGDLFSSPVPPVQVPVSYMATDALPGAGGLRAFAAGPSFRLSGSALAAISRPVVRVYIGETELTGIVRTEVRAEGHALARRITGRATR</sequence>
<name>A0A841FQA7_9ACTN</name>
<feature type="transmembrane region" description="Helical" evidence="1">
    <location>
        <begin position="286"/>
        <end position="308"/>
    </location>
</feature>